<accession>A0AAV4EBR7</accession>
<gene>
    <name evidence="2" type="ORF">ElyMa_005359000</name>
</gene>
<organism evidence="2 3">
    <name type="scientific">Elysia marginata</name>
    <dbReference type="NCBI Taxonomy" id="1093978"/>
    <lineage>
        <taxon>Eukaryota</taxon>
        <taxon>Metazoa</taxon>
        <taxon>Spiralia</taxon>
        <taxon>Lophotrochozoa</taxon>
        <taxon>Mollusca</taxon>
        <taxon>Gastropoda</taxon>
        <taxon>Heterobranchia</taxon>
        <taxon>Euthyneura</taxon>
        <taxon>Panpulmonata</taxon>
        <taxon>Sacoglossa</taxon>
        <taxon>Placobranchoidea</taxon>
        <taxon>Plakobranchidae</taxon>
        <taxon>Elysia</taxon>
    </lineage>
</organism>
<proteinExistence type="predicted"/>
<keyword evidence="1" id="KW-0812">Transmembrane</keyword>
<keyword evidence="1" id="KW-0472">Membrane</keyword>
<feature type="transmembrane region" description="Helical" evidence="1">
    <location>
        <begin position="75"/>
        <end position="98"/>
    </location>
</feature>
<keyword evidence="3" id="KW-1185">Reference proteome</keyword>
<dbReference type="Proteomes" id="UP000762676">
    <property type="component" value="Unassembled WGS sequence"/>
</dbReference>
<name>A0AAV4EBR7_9GAST</name>
<keyword evidence="1" id="KW-1133">Transmembrane helix</keyword>
<dbReference type="EMBL" id="BMAT01010678">
    <property type="protein sequence ID" value="GFR58393.1"/>
    <property type="molecule type" value="Genomic_DNA"/>
</dbReference>
<comment type="caution">
    <text evidence="2">The sequence shown here is derived from an EMBL/GenBank/DDBJ whole genome shotgun (WGS) entry which is preliminary data.</text>
</comment>
<reference evidence="2 3" key="1">
    <citation type="journal article" date="2021" name="Elife">
        <title>Chloroplast acquisition without the gene transfer in kleptoplastic sea slugs, Plakobranchus ocellatus.</title>
        <authorList>
            <person name="Maeda T."/>
            <person name="Takahashi S."/>
            <person name="Yoshida T."/>
            <person name="Shimamura S."/>
            <person name="Takaki Y."/>
            <person name="Nagai Y."/>
            <person name="Toyoda A."/>
            <person name="Suzuki Y."/>
            <person name="Arimoto A."/>
            <person name="Ishii H."/>
            <person name="Satoh N."/>
            <person name="Nishiyama T."/>
            <person name="Hasebe M."/>
            <person name="Maruyama T."/>
            <person name="Minagawa J."/>
            <person name="Obokata J."/>
            <person name="Shigenobu S."/>
        </authorList>
    </citation>
    <scope>NUCLEOTIDE SEQUENCE [LARGE SCALE GENOMIC DNA]</scope>
</reference>
<protein>
    <submittedName>
        <fullName evidence="2">Uncharacterized protein</fullName>
    </submittedName>
</protein>
<evidence type="ECO:0000256" key="1">
    <source>
        <dbReference type="SAM" id="Phobius"/>
    </source>
</evidence>
<sequence>MVMMMMMVMRMAKTMMMMVVVVIVVIIVVVGDGENVMMMHALTGELIWYPPRSNVTVPIVKLCEDPQDQRKDRRLIVGGAFLSGAITGALNLLCFLRWKRECMQRARRRRVGRERERGGVRRHVRVSLICTRKL</sequence>
<evidence type="ECO:0000313" key="3">
    <source>
        <dbReference type="Proteomes" id="UP000762676"/>
    </source>
</evidence>
<dbReference type="AlphaFoldDB" id="A0AAV4EBR7"/>
<evidence type="ECO:0000313" key="2">
    <source>
        <dbReference type="EMBL" id="GFR58393.1"/>
    </source>
</evidence>